<reference evidence="5 6" key="1">
    <citation type="journal article" date="2021" name="bioRxiv">
        <title>The Gossypium anomalum genome as a resource for cotton improvement and evolutionary analysis of hybrid incompatibility.</title>
        <authorList>
            <person name="Grover C.E."/>
            <person name="Yuan D."/>
            <person name="Arick M.A."/>
            <person name="Miller E.R."/>
            <person name="Hu G."/>
            <person name="Peterson D.G."/>
            <person name="Wendel J.F."/>
            <person name="Udall J.A."/>
        </authorList>
    </citation>
    <scope>NUCLEOTIDE SEQUENCE [LARGE SCALE GENOMIC DNA]</scope>
    <source>
        <strain evidence="5">JFW-Udall</strain>
        <tissue evidence="5">Leaf</tissue>
    </source>
</reference>
<evidence type="ECO:0000256" key="2">
    <source>
        <dbReference type="ARBA" id="ARBA00022729"/>
    </source>
</evidence>
<dbReference type="CDD" id="cd01837">
    <property type="entry name" value="SGNH_plant_lipase_like"/>
    <property type="match status" value="2"/>
</dbReference>
<dbReference type="Gene3D" id="3.40.50.1110">
    <property type="entry name" value="SGNH hydrolase"/>
    <property type="match status" value="2"/>
</dbReference>
<evidence type="ECO:0000256" key="3">
    <source>
        <dbReference type="ARBA" id="ARBA00022801"/>
    </source>
</evidence>
<keyword evidence="6" id="KW-1185">Reference proteome</keyword>
<comment type="similarity">
    <text evidence="1">Belongs to the 'GDSL' lipolytic enzyme family.</text>
</comment>
<keyword evidence="3" id="KW-0378">Hydrolase</keyword>
<keyword evidence="2" id="KW-0732">Signal</keyword>
<dbReference type="Proteomes" id="UP000701853">
    <property type="component" value="Chromosome 3"/>
</dbReference>
<dbReference type="EMBL" id="JAHUZN010000003">
    <property type="protein sequence ID" value="KAG8498556.1"/>
    <property type="molecule type" value="Genomic_DNA"/>
</dbReference>
<evidence type="ECO:0000313" key="6">
    <source>
        <dbReference type="Proteomes" id="UP000701853"/>
    </source>
</evidence>
<keyword evidence="4" id="KW-0325">Glycoprotein</keyword>
<evidence type="ECO:0000256" key="4">
    <source>
        <dbReference type="ARBA" id="ARBA00023180"/>
    </source>
</evidence>
<dbReference type="InterPro" id="IPR001087">
    <property type="entry name" value="GDSL"/>
</dbReference>
<organism evidence="5 6">
    <name type="scientific">Gossypium anomalum</name>
    <dbReference type="NCBI Taxonomy" id="47600"/>
    <lineage>
        <taxon>Eukaryota</taxon>
        <taxon>Viridiplantae</taxon>
        <taxon>Streptophyta</taxon>
        <taxon>Embryophyta</taxon>
        <taxon>Tracheophyta</taxon>
        <taxon>Spermatophyta</taxon>
        <taxon>Magnoliopsida</taxon>
        <taxon>eudicotyledons</taxon>
        <taxon>Gunneridae</taxon>
        <taxon>Pentapetalae</taxon>
        <taxon>rosids</taxon>
        <taxon>malvids</taxon>
        <taxon>Malvales</taxon>
        <taxon>Malvaceae</taxon>
        <taxon>Malvoideae</taxon>
        <taxon>Gossypium</taxon>
    </lineage>
</organism>
<dbReference type="PANTHER" id="PTHR22835">
    <property type="entry name" value="ZINC FINGER FYVE DOMAIN CONTAINING PROTEIN"/>
    <property type="match status" value="1"/>
</dbReference>
<dbReference type="Pfam" id="PF00657">
    <property type="entry name" value="Lipase_GDSL"/>
    <property type="match status" value="2"/>
</dbReference>
<protein>
    <submittedName>
        <fullName evidence="5">Uncharacterized protein</fullName>
    </submittedName>
</protein>
<dbReference type="InterPro" id="IPR036514">
    <property type="entry name" value="SGNH_hydro_sf"/>
</dbReference>
<accession>A0A8J5ZF41</accession>
<sequence length="821" mass="90684">MRIHFHELTFTSQSTTILFLDLLHLRGSLGSICSKKTVMAVAISLLLVASLLGSSCGCHFPAIYNLGDSNSDTGSVSATFGRVPRPCSESFFGKPAGRYSDGRLIIDFIANELKLPFLSAYLDAIDSNFRHGANFAASGSTIQPADDKLFDAGFNPLSLGIQLLQFQQLKERTNELYDQAKNPDITDRLPRPEEFSKSLYILDCGQNDLHYGIITSAEDQVKAFIPDIINQFAAAVEKLFQQGARVFWIHNTGPIGCLPTVIINFPPKPGNVDQAGCIKSYNELAQEFNKQLKDTVSQLKAKLPAARLIYVDIYSAKFSLISEANKYGFVDPFVNCCGGHHVECGKTAVVNGTEIFGASCSDPSKHISWDGIHYTEAANYWVVNRILDGSLSDPPLPITKACPLKNFGFARKSMEGQRPSVSNGIIGRWKTAWASRNSVKTFTIAAFFAVAFSLFILSGRQRNLGGSRTCDFPAVFNFGDSNSDTGGKSAAFHRIPLPNGNTFFQKPSGRYCNGELIIDFIAEKLGLPHLSAYLDSIGTNFRHGANFATGGSTVQQLDARMFKIGYSPISLDIQLSQFEQFKERINELYKEGVNSNIKSKLPRPEDFSQALYTFDIGQNDLDCAFKSMTEKQAIESVPGIINQFAQAVKRLHNQGARTFWIHNTGPIGCLPFEVLDYPQQQENVDQNGCLRSLNEIAHEFNRQLKDSVIQLRMQFPDAALTYVDIYLAKYSLISDAKHHGFANPLGYCCGHHRDNLCWRKKTSNGTEISATPCSNPSAYISWDGIHYSHAANLWVANKVLNGLVSDPPTPITEACHRSLNL</sequence>
<dbReference type="SUPFAM" id="SSF52266">
    <property type="entry name" value="SGNH hydrolase"/>
    <property type="match status" value="2"/>
</dbReference>
<dbReference type="GO" id="GO:0016788">
    <property type="term" value="F:hydrolase activity, acting on ester bonds"/>
    <property type="evidence" value="ECO:0007669"/>
    <property type="project" value="InterPro"/>
</dbReference>
<evidence type="ECO:0000313" key="5">
    <source>
        <dbReference type="EMBL" id="KAG8498556.1"/>
    </source>
</evidence>
<dbReference type="OrthoDB" id="1600564at2759"/>
<gene>
    <name evidence="5" type="ORF">CXB51_004874</name>
</gene>
<dbReference type="InterPro" id="IPR035669">
    <property type="entry name" value="SGNH_plant_lipase-like"/>
</dbReference>
<comment type="caution">
    <text evidence="5">The sequence shown here is derived from an EMBL/GenBank/DDBJ whole genome shotgun (WGS) entry which is preliminary data.</text>
</comment>
<name>A0A8J5ZF41_9ROSI</name>
<dbReference type="AlphaFoldDB" id="A0A8J5ZF41"/>
<proteinExistence type="inferred from homology"/>
<dbReference type="PANTHER" id="PTHR22835:SF514">
    <property type="entry name" value="GDSL-LIKE LIPASE_ACYLHYDROLASE SUPERFAMILY PROTEIN ISOFORM 1"/>
    <property type="match status" value="1"/>
</dbReference>
<evidence type="ECO:0000256" key="1">
    <source>
        <dbReference type="ARBA" id="ARBA00008668"/>
    </source>
</evidence>